<evidence type="ECO:0000256" key="2">
    <source>
        <dbReference type="ARBA" id="ARBA00023125"/>
    </source>
</evidence>
<dbReference type="InterPro" id="IPR000792">
    <property type="entry name" value="Tscrpt_reg_LuxR_C"/>
</dbReference>
<dbReference type="SMART" id="SM00421">
    <property type="entry name" value="HTH_LUXR"/>
    <property type="match status" value="1"/>
</dbReference>
<keyword evidence="7" id="KW-1185">Reference proteome</keyword>
<feature type="compositionally biased region" description="Basic and acidic residues" evidence="4">
    <location>
        <begin position="296"/>
        <end position="317"/>
    </location>
</feature>
<name>A0ABS2TLA7_9ACTN</name>
<accession>A0ABS2TLA7</accession>
<dbReference type="Proteomes" id="UP000749040">
    <property type="component" value="Unassembled WGS sequence"/>
</dbReference>
<dbReference type="SUPFAM" id="SSF46894">
    <property type="entry name" value="C-terminal effector domain of the bipartite response regulators"/>
    <property type="match status" value="1"/>
</dbReference>
<dbReference type="EMBL" id="JADKYB010000003">
    <property type="protein sequence ID" value="MBM9504119.1"/>
    <property type="molecule type" value="Genomic_DNA"/>
</dbReference>
<keyword evidence="3" id="KW-0804">Transcription</keyword>
<keyword evidence="2" id="KW-0238">DNA-binding</keyword>
<dbReference type="PANTHER" id="PTHR44688">
    <property type="entry name" value="DNA-BINDING TRANSCRIPTIONAL ACTIVATOR DEVR_DOSR"/>
    <property type="match status" value="1"/>
</dbReference>
<evidence type="ECO:0000313" key="6">
    <source>
        <dbReference type="EMBL" id="MBM9504119.1"/>
    </source>
</evidence>
<dbReference type="CDD" id="cd06170">
    <property type="entry name" value="LuxR_C_like"/>
    <property type="match status" value="1"/>
</dbReference>
<dbReference type="PROSITE" id="PS50043">
    <property type="entry name" value="HTH_LUXR_2"/>
    <property type="match status" value="1"/>
</dbReference>
<feature type="domain" description="HTH luxR-type" evidence="5">
    <location>
        <begin position="320"/>
        <end position="385"/>
    </location>
</feature>
<dbReference type="RefSeq" id="WP_205356002.1">
    <property type="nucleotide sequence ID" value="NZ_JADKYB010000003.1"/>
</dbReference>
<feature type="region of interest" description="Disordered" evidence="4">
    <location>
        <begin position="291"/>
        <end position="317"/>
    </location>
</feature>
<sequence>MDTAGDRHLYQVLLSDPNADPLDVQRQSGYAAQDIEAALGRLMDLEVVVPAVELEGLDALGGTDHTRPGWQACDDGEPASATGLPRSRPWLTAASPRVSLMHLIDQNEAELNTAMRRIRTLRTTMAAIVAEYDALYAREAGGGNATVVLGRERIDALLLEAGRGARREVVSMHHAVPVTAGMLARPGAGRADAGQPAARVIHLMSTARTPQGLTNLQELAETGADVRLMAHTPFRLLVADSSLAVVERLVPRAQPAAVVLRGRELGEALREVFDFCWLSAAPLAEHRAQAEATALEQRRGAGDPAERPERAERSVPAAVDRRGAPRLTEQQRAVLRMLTDGMKDEAIARSLGISVRTLGRLIGGLMADLRVTSRYQLGVRASVLGWVH</sequence>
<organism evidence="6 7">
    <name type="scientific">Actinacidiphila acididurans</name>
    <dbReference type="NCBI Taxonomy" id="2784346"/>
    <lineage>
        <taxon>Bacteria</taxon>
        <taxon>Bacillati</taxon>
        <taxon>Actinomycetota</taxon>
        <taxon>Actinomycetes</taxon>
        <taxon>Kitasatosporales</taxon>
        <taxon>Streptomycetaceae</taxon>
        <taxon>Actinacidiphila</taxon>
    </lineage>
</organism>
<evidence type="ECO:0000256" key="1">
    <source>
        <dbReference type="ARBA" id="ARBA00023015"/>
    </source>
</evidence>
<keyword evidence="1" id="KW-0805">Transcription regulation</keyword>
<evidence type="ECO:0000259" key="5">
    <source>
        <dbReference type="PROSITE" id="PS50043"/>
    </source>
</evidence>
<protein>
    <submittedName>
        <fullName evidence="6">Helix-turn-helix transcriptional regulator</fullName>
    </submittedName>
</protein>
<dbReference type="Gene3D" id="1.10.10.10">
    <property type="entry name" value="Winged helix-like DNA-binding domain superfamily/Winged helix DNA-binding domain"/>
    <property type="match status" value="1"/>
</dbReference>
<comment type="caution">
    <text evidence="6">The sequence shown here is derived from an EMBL/GenBank/DDBJ whole genome shotgun (WGS) entry which is preliminary data.</text>
</comment>
<evidence type="ECO:0000256" key="4">
    <source>
        <dbReference type="SAM" id="MobiDB-lite"/>
    </source>
</evidence>
<dbReference type="InterPro" id="IPR036388">
    <property type="entry name" value="WH-like_DNA-bd_sf"/>
</dbReference>
<proteinExistence type="predicted"/>
<reference evidence="6 7" key="1">
    <citation type="submission" date="2021-01" db="EMBL/GenBank/DDBJ databases">
        <title>Streptomyces acididurans sp. nov., isolated from a peat swamp forest soil.</title>
        <authorList>
            <person name="Chantavorakit T."/>
            <person name="Duangmal K."/>
        </authorList>
    </citation>
    <scope>NUCLEOTIDE SEQUENCE [LARGE SCALE GENOMIC DNA]</scope>
    <source>
        <strain evidence="6 7">KK5PA1</strain>
    </source>
</reference>
<dbReference type="PANTHER" id="PTHR44688:SF16">
    <property type="entry name" value="DNA-BINDING TRANSCRIPTIONAL ACTIVATOR DEVR_DOSR"/>
    <property type="match status" value="1"/>
</dbReference>
<gene>
    <name evidence="6" type="ORF">ITX44_06135</name>
</gene>
<dbReference type="Pfam" id="PF00196">
    <property type="entry name" value="GerE"/>
    <property type="match status" value="1"/>
</dbReference>
<evidence type="ECO:0000256" key="3">
    <source>
        <dbReference type="ARBA" id="ARBA00023163"/>
    </source>
</evidence>
<evidence type="ECO:0000313" key="7">
    <source>
        <dbReference type="Proteomes" id="UP000749040"/>
    </source>
</evidence>
<dbReference type="InterPro" id="IPR016032">
    <property type="entry name" value="Sig_transdc_resp-reg_C-effctor"/>
</dbReference>